<proteinExistence type="inferred from homology"/>
<evidence type="ECO:0000256" key="4">
    <source>
        <dbReference type="ARBA" id="ARBA00022691"/>
    </source>
</evidence>
<evidence type="ECO:0000256" key="5">
    <source>
        <dbReference type="ARBA" id="ARBA00022756"/>
    </source>
</evidence>
<dbReference type="EMBL" id="JAGIOE010000001">
    <property type="protein sequence ID" value="MBP2373379.1"/>
    <property type="molecule type" value="Genomic_DNA"/>
</dbReference>
<dbReference type="InterPro" id="IPR049704">
    <property type="entry name" value="Aminotrans_3_PPA_site"/>
</dbReference>
<evidence type="ECO:0000256" key="7">
    <source>
        <dbReference type="HAMAP-Rule" id="MF_00834"/>
    </source>
</evidence>
<sequence>MNAATSLVSRGQDLLARDSGLLWHPYASLDDGARYAVTAAQGVRLTLQDAAGGTHEVIDGMGSWWSMVHGYRNQVLDAAAHAQIDSFSHVMFGGLTHAPAVELAERLVAMAPGDLSHVFLADSGSISVEVALKLVLQYQHARGHTGRQRFAALRGGYHGDTFAAMGVCDPVDGMHAAFARPGAEQLFLPRPPAARLTEAGYWEFDAAAFAAWETDARALAAAHAAELAGIIAEPVLQGAGGMYVYAPAALRVLRSIADEHGLLLVLDEIATGFGRTGKLFASEWAGVLPDVMCVGKALTGGYMTLAAMLCTPKVAAALAGAPGGGSALLHGPTFMGNPLACAVANASLGLLTGPGDPRAADAPWRGQVASLETGLREALAPAAVLPSVKDVRVLGGVGVIQLHEQVRVAEVTAAAVRHGAWVRPFRDLLYVMPPYISSKDEIRELGAALVVAVEHVHGA</sequence>
<accession>A0ABS4WB00</accession>
<organism evidence="8 9">
    <name type="scientific">Paeniglutamicibacter psychrophenolicus</name>
    <dbReference type="NCBI Taxonomy" id="257454"/>
    <lineage>
        <taxon>Bacteria</taxon>
        <taxon>Bacillati</taxon>
        <taxon>Actinomycetota</taxon>
        <taxon>Actinomycetes</taxon>
        <taxon>Micrococcales</taxon>
        <taxon>Micrococcaceae</taxon>
        <taxon>Paeniglutamicibacter</taxon>
    </lineage>
</organism>
<reference evidence="8 9" key="1">
    <citation type="submission" date="2021-03" db="EMBL/GenBank/DDBJ databases">
        <title>Sequencing the genomes of 1000 actinobacteria strains.</title>
        <authorList>
            <person name="Klenk H.-P."/>
        </authorList>
    </citation>
    <scope>NUCLEOTIDE SEQUENCE [LARGE SCALE GENOMIC DNA]</scope>
    <source>
        <strain evidence="8 9">DSM 15454</strain>
    </source>
</reference>
<keyword evidence="5 7" id="KW-0093">Biotin biosynthesis</keyword>
<keyword evidence="2 7" id="KW-0032">Aminotransferase</keyword>
<protein>
    <recommendedName>
        <fullName evidence="7">Adenosylmethionine-8-amino-7-oxononanoate aminotransferase</fullName>
        <ecNumber evidence="7">2.6.1.62</ecNumber>
    </recommendedName>
    <alternativeName>
        <fullName evidence="7">7,8-diamino-pelargonic acid aminotransferase</fullName>
        <shortName evidence="7">DAPA AT</shortName>
        <shortName evidence="7">DAPA aminotransferase</shortName>
    </alternativeName>
    <alternativeName>
        <fullName evidence="7">7,8-diaminononanoate synthase</fullName>
        <shortName evidence="7">DANS</shortName>
    </alternativeName>
    <alternativeName>
        <fullName evidence="7">Diaminopelargonic acid synthase</fullName>
    </alternativeName>
</protein>
<feature type="binding site" evidence="7">
    <location>
        <position position="296"/>
    </location>
    <ligand>
        <name>substrate</name>
    </ligand>
</feature>
<dbReference type="PANTHER" id="PTHR42684:SF17">
    <property type="entry name" value="ADENOSYLMETHIONINE-8-AMINO-7-OXONONANOATE AMINOTRANSFERASE"/>
    <property type="match status" value="1"/>
</dbReference>
<feature type="binding site" evidence="7">
    <location>
        <begin position="124"/>
        <end position="125"/>
    </location>
    <ligand>
        <name>pyridoxal 5'-phosphate</name>
        <dbReference type="ChEBI" id="CHEBI:597326"/>
    </ligand>
</feature>
<dbReference type="InterPro" id="IPR005814">
    <property type="entry name" value="Aminotrans_3"/>
</dbReference>
<feature type="binding site" evidence="7">
    <location>
        <position position="331"/>
    </location>
    <ligand>
        <name>substrate</name>
    </ligand>
</feature>
<comment type="similarity">
    <text evidence="7">Belongs to the class-III pyridoxal-phosphate-dependent aminotransferase family. BioA subfamily.</text>
</comment>
<dbReference type="InterPro" id="IPR015421">
    <property type="entry name" value="PyrdxlP-dep_Trfase_major"/>
</dbReference>
<keyword evidence="7" id="KW-0963">Cytoplasm</keyword>
<dbReference type="PROSITE" id="PS00600">
    <property type="entry name" value="AA_TRANSFER_CLASS_3"/>
    <property type="match status" value="1"/>
</dbReference>
<comment type="cofactor">
    <cofactor evidence="1 7">
        <name>pyridoxal 5'-phosphate</name>
        <dbReference type="ChEBI" id="CHEBI:597326"/>
    </cofactor>
</comment>
<dbReference type="PANTHER" id="PTHR42684">
    <property type="entry name" value="ADENOSYLMETHIONINE-8-AMINO-7-OXONONANOATE AMINOTRANSFERASE"/>
    <property type="match status" value="1"/>
</dbReference>
<comment type="caution">
    <text evidence="8">The sequence shown here is derived from an EMBL/GenBank/DDBJ whole genome shotgun (WGS) entry which is preliminary data.</text>
</comment>
<dbReference type="RefSeq" id="WP_209906567.1">
    <property type="nucleotide sequence ID" value="NZ_BAAAMI010000005.1"/>
</dbReference>
<comment type="subcellular location">
    <subcellularLocation>
        <location evidence="7">Cytoplasm</location>
    </subcellularLocation>
</comment>
<feature type="binding site" evidence="7">
    <location>
        <begin position="332"/>
        <end position="333"/>
    </location>
    <ligand>
        <name>pyridoxal 5'-phosphate</name>
        <dbReference type="ChEBI" id="CHEBI:597326"/>
    </ligand>
</feature>
<feature type="binding site" evidence="7">
    <location>
        <position position="157"/>
    </location>
    <ligand>
        <name>substrate</name>
    </ligand>
</feature>
<dbReference type="InterPro" id="IPR005815">
    <property type="entry name" value="BioA"/>
</dbReference>
<dbReference type="EC" id="2.6.1.62" evidence="7"/>
<evidence type="ECO:0000313" key="8">
    <source>
        <dbReference type="EMBL" id="MBP2373379.1"/>
    </source>
</evidence>
<evidence type="ECO:0000256" key="3">
    <source>
        <dbReference type="ARBA" id="ARBA00022679"/>
    </source>
</evidence>
<dbReference type="GO" id="GO:0004015">
    <property type="term" value="F:adenosylmethionine-8-amino-7-oxononanoate transaminase activity"/>
    <property type="evidence" value="ECO:0007669"/>
    <property type="project" value="UniProtKB-EC"/>
</dbReference>
<keyword evidence="3 7" id="KW-0808">Transferase</keyword>
<dbReference type="NCBIfam" id="TIGR00508">
    <property type="entry name" value="bioA"/>
    <property type="match status" value="1"/>
</dbReference>
<dbReference type="SUPFAM" id="SSF53383">
    <property type="entry name" value="PLP-dependent transferases"/>
    <property type="match status" value="1"/>
</dbReference>
<comment type="catalytic activity">
    <reaction evidence="7">
        <text>(8S)-8-amino-7-oxononanoate + S-adenosyl-L-methionine = S-adenosyl-4-methylsulfanyl-2-oxobutanoate + (7R,8S)-7,8-diammoniononanoate</text>
        <dbReference type="Rhea" id="RHEA:16861"/>
        <dbReference type="ChEBI" id="CHEBI:16490"/>
        <dbReference type="ChEBI" id="CHEBI:59789"/>
        <dbReference type="ChEBI" id="CHEBI:149468"/>
        <dbReference type="ChEBI" id="CHEBI:149469"/>
        <dbReference type="EC" id="2.6.1.62"/>
    </reaction>
</comment>
<dbReference type="Gene3D" id="3.40.640.10">
    <property type="entry name" value="Type I PLP-dependent aspartate aminotransferase-like (Major domain)"/>
    <property type="match status" value="1"/>
</dbReference>
<dbReference type="Proteomes" id="UP000766570">
    <property type="component" value="Unassembled WGS sequence"/>
</dbReference>
<name>A0ABS4WB00_9MICC</name>
<dbReference type="CDD" id="cd00610">
    <property type="entry name" value="OAT_like"/>
    <property type="match status" value="1"/>
</dbReference>
<evidence type="ECO:0000256" key="2">
    <source>
        <dbReference type="ARBA" id="ARBA00022576"/>
    </source>
</evidence>
<dbReference type="InterPro" id="IPR015422">
    <property type="entry name" value="PyrdxlP-dep_Trfase_small"/>
</dbReference>
<keyword evidence="9" id="KW-1185">Reference proteome</keyword>
<feature type="modified residue" description="N6-(pyridoxal phosphate)lysine" evidence="7">
    <location>
        <position position="296"/>
    </location>
</feature>
<feature type="binding site" evidence="7">
    <location>
        <position position="423"/>
    </location>
    <ligand>
        <name>substrate</name>
    </ligand>
</feature>
<comment type="pathway">
    <text evidence="7">Cofactor biosynthesis; biotin biosynthesis; 7,8-diaminononanoate from 8-amino-7-oxononanoate (SAM route): step 1/1.</text>
</comment>
<evidence type="ECO:0000313" key="9">
    <source>
        <dbReference type="Proteomes" id="UP000766570"/>
    </source>
</evidence>
<feature type="binding site" evidence="7">
    <location>
        <position position="267"/>
    </location>
    <ligand>
        <name>pyridoxal 5'-phosphate</name>
        <dbReference type="ChEBI" id="CHEBI:597326"/>
    </ligand>
</feature>
<evidence type="ECO:0000256" key="1">
    <source>
        <dbReference type="ARBA" id="ARBA00001933"/>
    </source>
</evidence>
<feature type="binding site" evidence="7">
    <location>
        <position position="64"/>
    </location>
    <ligand>
        <name>substrate</name>
    </ligand>
</feature>
<dbReference type="InterPro" id="IPR015424">
    <property type="entry name" value="PyrdxlP-dep_Trfase"/>
</dbReference>
<comment type="subunit">
    <text evidence="7">Homodimer.</text>
</comment>
<feature type="site" description="Participates in the substrate recognition with KAPA and in a stacking interaction with the adenine ring of SAM" evidence="7">
    <location>
        <position position="26"/>
    </location>
</feature>
<dbReference type="HAMAP" id="MF_00834">
    <property type="entry name" value="BioA"/>
    <property type="match status" value="1"/>
</dbReference>
<comment type="function">
    <text evidence="7">Catalyzes the transfer of the alpha-amino group from S-adenosyl-L-methionine (SAM) to 7-keto-8-aminopelargonic acid (KAPA) to form 7,8-diaminopelargonic acid (DAPA). It is the only aminotransferase known to utilize SAM as an amino donor.</text>
</comment>
<evidence type="ECO:0000256" key="6">
    <source>
        <dbReference type="ARBA" id="ARBA00022898"/>
    </source>
</evidence>
<dbReference type="Pfam" id="PF00202">
    <property type="entry name" value="Aminotran_3"/>
    <property type="match status" value="1"/>
</dbReference>
<keyword evidence="4 7" id="KW-0949">S-adenosyl-L-methionine</keyword>
<gene>
    <name evidence="7" type="primary">bioA</name>
    <name evidence="8" type="ORF">JOF46_001291</name>
</gene>
<dbReference type="Gene3D" id="3.90.1150.10">
    <property type="entry name" value="Aspartate Aminotransferase, domain 1"/>
    <property type="match status" value="1"/>
</dbReference>
<keyword evidence="6 7" id="KW-0663">Pyridoxal phosphate</keyword>